<name>A0A382QFW6_9ZZZZ</name>
<dbReference type="InterPro" id="IPR051921">
    <property type="entry name" value="ABC_osmolyte_uptake_ATP-bind"/>
</dbReference>
<accession>A0A382QFW6</accession>
<dbReference type="GO" id="GO:0005524">
    <property type="term" value="F:ATP binding"/>
    <property type="evidence" value="ECO:0007669"/>
    <property type="project" value="InterPro"/>
</dbReference>
<dbReference type="Pfam" id="PF00005">
    <property type="entry name" value="ABC_tran"/>
    <property type="match status" value="1"/>
</dbReference>
<dbReference type="EMBL" id="UINC01113873">
    <property type="protein sequence ID" value="SVC83785.1"/>
    <property type="molecule type" value="Genomic_DNA"/>
</dbReference>
<evidence type="ECO:0000259" key="1">
    <source>
        <dbReference type="Pfam" id="PF00005"/>
    </source>
</evidence>
<dbReference type="SUPFAM" id="SSF52540">
    <property type="entry name" value="P-loop containing nucleoside triphosphate hydrolases"/>
    <property type="match status" value="1"/>
</dbReference>
<dbReference type="InterPro" id="IPR003439">
    <property type="entry name" value="ABC_transporter-like_ATP-bd"/>
</dbReference>
<protein>
    <recommendedName>
        <fullName evidence="1">ABC transporter domain-containing protein</fullName>
    </recommendedName>
</protein>
<reference evidence="2" key="1">
    <citation type="submission" date="2018-05" db="EMBL/GenBank/DDBJ databases">
        <authorList>
            <person name="Lanie J.A."/>
            <person name="Ng W.-L."/>
            <person name="Kazmierczak K.M."/>
            <person name="Andrzejewski T.M."/>
            <person name="Davidsen T.M."/>
            <person name="Wayne K.J."/>
            <person name="Tettelin H."/>
            <person name="Glass J.I."/>
            <person name="Rusch D."/>
            <person name="Podicherti R."/>
            <person name="Tsui H.-C.T."/>
            <person name="Winkler M.E."/>
        </authorList>
    </citation>
    <scope>NUCLEOTIDE SEQUENCE</scope>
</reference>
<dbReference type="PANTHER" id="PTHR43869">
    <property type="entry name" value="GLYCINE BETAINE/PROLINE BETAINE TRANSPORT SYSTEM ATP-BINDING PROTEIN PROV"/>
    <property type="match status" value="1"/>
</dbReference>
<evidence type="ECO:0000313" key="2">
    <source>
        <dbReference type="EMBL" id="SVC83785.1"/>
    </source>
</evidence>
<dbReference type="AlphaFoldDB" id="A0A382QFW6"/>
<dbReference type="Gene3D" id="3.40.50.300">
    <property type="entry name" value="P-loop containing nucleotide triphosphate hydrolases"/>
    <property type="match status" value="1"/>
</dbReference>
<organism evidence="2">
    <name type="scientific">marine metagenome</name>
    <dbReference type="NCBI Taxonomy" id="408172"/>
    <lineage>
        <taxon>unclassified sequences</taxon>
        <taxon>metagenomes</taxon>
        <taxon>ecological metagenomes</taxon>
    </lineage>
</organism>
<feature type="non-terminal residue" evidence="2">
    <location>
        <position position="145"/>
    </location>
</feature>
<feature type="domain" description="ABC transporter" evidence="1">
    <location>
        <begin position="51"/>
        <end position="133"/>
    </location>
</feature>
<sequence length="145" mass="16226">MNGKSEQTSHQIVVDNLWKVFGNDPSTALEAENLGKSRTELQSEFDQVVALRNVSFHVEKGETFVVMGLSGSGKSTLVRCLIRLIEATSGHIYVDSEDVTSLDEKDLRDFRRTKVSMVFQNFGLLPHRNVMDNACYGLEIKGMSK</sequence>
<dbReference type="PANTHER" id="PTHR43869:SF1">
    <property type="entry name" value="GLYCINE BETAINE_PROLINE BETAINE TRANSPORT SYSTEM ATP-BINDING PROTEIN PROV"/>
    <property type="match status" value="1"/>
</dbReference>
<dbReference type="GO" id="GO:0016887">
    <property type="term" value="F:ATP hydrolysis activity"/>
    <property type="evidence" value="ECO:0007669"/>
    <property type="project" value="InterPro"/>
</dbReference>
<proteinExistence type="predicted"/>
<gene>
    <name evidence="2" type="ORF">METZ01_LOCUS336639</name>
</gene>
<dbReference type="InterPro" id="IPR027417">
    <property type="entry name" value="P-loop_NTPase"/>
</dbReference>